<evidence type="ECO:0000256" key="15">
    <source>
        <dbReference type="ARBA" id="ARBA00022845"/>
    </source>
</evidence>
<evidence type="ECO:0000256" key="14">
    <source>
        <dbReference type="ARBA" id="ARBA00022842"/>
    </source>
</evidence>
<keyword evidence="15" id="KW-0810">Translation regulation</keyword>
<dbReference type="SUPFAM" id="SSF52058">
    <property type="entry name" value="L domain-like"/>
    <property type="match status" value="1"/>
</dbReference>
<keyword evidence="12" id="KW-0378">Hydrolase</keyword>
<dbReference type="GO" id="GO:0006417">
    <property type="term" value="P:regulation of translation"/>
    <property type="evidence" value="ECO:0007669"/>
    <property type="project" value="UniProtKB-KW"/>
</dbReference>
<dbReference type="Gene3D" id="3.60.10.10">
    <property type="entry name" value="Endonuclease/exonuclease/phosphatase"/>
    <property type="match status" value="1"/>
</dbReference>
<reference evidence="22" key="3">
    <citation type="submission" date="2025-09" db="UniProtKB">
        <authorList>
            <consortium name="Ensembl"/>
        </authorList>
    </citation>
    <scope>IDENTIFICATION</scope>
</reference>
<gene>
    <name evidence="22" type="primary">CNOT6</name>
    <name evidence="22" type="synonym">LOC107375846</name>
</gene>
<evidence type="ECO:0000256" key="8">
    <source>
        <dbReference type="ARBA" id="ARBA00022614"/>
    </source>
</evidence>
<protein>
    <recommendedName>
        <fullName evidence="6">poly(A)-specific ribonuclease</fullName>
        <ecNumber evidence="6">3.1.13.4</ecNumber>
    </recommendedName>
</protein>
<dbReference type="Pfam" id="PF13855">
    <property type="entry name" value="LRR_8"/>
    <property type="match status" value="1"/>
</dbReference>
<dbReference type="GO" id="GO:0031047">
    <property type="term" value="P:regulatory ncRNA-mediated gene silencing"/>
    <property type="evidence" value="ECO:0007669"/>
    <property type="project" value="UniProtKB-KW"/>
</dbReference>
<keyword evidence="14" id="KW-0460">Magnesium</keyword>
<keyword evidence="17" id="KW-0943">RNA-mediated gene silencing</keyword>
<dbReference type="AlphaFoldDB" id="A0A8C6NZD9"/>
<evidence type="ECO:0000313" key="22">
    <source>
        <dbReference type="Ensembl" id="ENSNFUP00015036021.1"/>
    </source>
</evidence>
<dbReference type="GO" id="GO:0046872">
    <property type="term" value="F:metal ion binding"/>
    <property type="evidence" value="ECO:0007669"/>
    <property type="project" value="UniProtKB-KW"/>
</dbReference>
<keyword evidence="9" id="KW-0540">Nuclease</keyword>
<keyword evidence="8" id="KW-0433">Leucine-rich repeat</keyword>
<dbReference type="InterPro" id="IPR032675">
    <property type="entry name" value="LRR_dom_sf"/>
</dbReference>
<dbReference type="InterPro" id="IPR036691">
    <property type="entry name" value="Endo/exonu/phosph_ase_sf"/>
</dbReference>
<feature type="region of interest" description="Disordered" evidence="20">
    <location>
        <begin position="1"/>
        <end position="32"/>
    </location>
</feature>
<evidence type="ECO:0000256" key="4">
    <source>
        <dbReference type="ARBA" id="ARBA00004496"/>
    </source>
</evidence>
<feature type="compositionally biased region" description="Low complexity" evidence="20">
    <location>
        <begin position="13"/>
        <end position="32"/>
    </location>
</feature>
<keyword evidence="7" id="KW-0963">Cytoplasm</keyword>
<evidence type="ECO:0000256" key="18">
    <source>
        <dbReference type="ARBA" id="ARBA00023163"/>
    </source>
</evidence>
<dbReference type="GO" id="GO:0004535">
    <property type="term" value="F:poly(A)-specific ribonuclease activity"/>
    <property type="evidence" value="ECO:0007669"/>
    <property type="project" value="UniProtKB-EC"/>
</dbReference>
<comment type="cofactor">
    <cofactor evidence="2">
        <name>Mg(2+)</name>
        <dbReference type="ChEBI" id="CHEBI:18420"/>
    </cofactor>
</comment>
<evidence type="ECO:0000256" key="12">
    <source>
        <dbReference type="ARBA" id="ARBA00022801"/>
    </source>
</evidence>
<sequence>MSERTPNLRDPTGVSVSRGAVSDSGGVDDVISLSSDDSDDVEIISYRRFIKSDPLPLSQVRVDIEALNVNVPRRYIDFADPRWTFPDLNRRRRTDFIIPPVIDLTESENENKLQAKNIQLINDRQQERGNRNLNSVSIDPAFVLLKSSLSGLKRSYPQPDCSDQKQKYLSSPAQRQGEVLTAHLPFYESCTTELTTSQCFVQLTKDSSSMSLYHLNNNSKSQESISNFKTTVLDIAHTGPDAAKAPDGHPVNGEELSHQQCQDKVLQHLQRPADCAVAEEKNSDPTVNKYNTSENKLGCFHSPNLNPSSTFPPSPRSEASKETLVPKVEEVEINRPELPHPDQPSPSSPPGLNPCDRTEFDSFSHTSRTSGHVSQADPYEQMRGENSPEWWMEMDSYRELGDESPVLLVWPGESDEEDKNEGCMFGSDFRAVSKEDRQFVCPVAFNNLTSGPAQILIDENYESVGPPEVLCRQSLSLVYSTIDENLSEGTLQQLSDLLQPGYYPPKDITSHLLRGILLEPQSPYHLRVEAFNLLMRTQRHHRVNKTTVPWDWELLTSVMSSQNHKGTHQHEVVRMFLEYVLQTLEDDFNFKSSSSVLHQSIAKATLSCGHQFPRVKDVIRWLFSAIIKSTELAESGDAIRERDEQIRIVSLFQRMLSLALEVDRSPTVNSAKLSQELFHMVISHMPQRAHSVIGMPKEKYDPPDPRRMYTIMSSEEAANGKKSYWAELEISGRVRSLSTALWSLTHLTALHLSDNSLSRIPPDIAKLHNLVYLDLSSNKIRSLPAELGNMVSLRELLLNNNQLRVLPFELGKLFQLQTLGLKGNPLAQDIMSLYQEPDGTRRLLSYLLDNLAGAIKRIPTEQPPARSWISLQEPDRTRPSTLFSVMCYNVLCDKYATRQLYGYCPTWALNWEYRKKSIMQEILGCNADIISLQEVETEQYYSFFLPELKEQGYDGFFSPKSRARTMSESDRKHVDGCAIFFKTEKFGAVQRHTVEFNQLAMANSEGSEAMLNRVMTKDNIGVAVLLEVRKEIMEISSGKSLHGMEKQLLLVANAHMHWDPEYSDVKLVQTMMFLSEVKNIVDKATRSFKLSSSGETNAIPLVLCADLNSLPDSGVVEYLSTGGVDCTHKDFKELRYSDSLTKFNCNGKNSTSNGKITHGFKLKSAYENGLMPYTNYTFDFKGVIDYVFYSKPHLNVLGILGPLDPHWLVENNVSGCPHPHIPSDHFSLFAQLELLLPALPPQVNGLHLPARRSLFVPVHTVTLTPPQLLLWCP</sequence>
<feature type="compositionally biased region" description="Pro residues" evidence="20">
    <location>
        <begin position="341"/>
        <end position="352"/>
    </location>
</feature>
<evidence type="ECO:0000256" key="7">
    <source>
        <dbReference type="ARBA" id="ARBA00022490"/>
    </source>
</evidence>
<feature type="compositionally biased region" description="Basic and acidic residues" evidence="20">
    <location>
        <begin position="327"/>
        <end position="340"/>
    </location>
</feature>
<evidence type="ECO:0000256" key="20">
    <source>
        <dbReference type="SAM" id="MobiDB-lite"/>
    </source>
</evidence>
<evidence type="ECO:0000256" key="17">
    <source>
        <dbReference type="ARBA" id="ARBA00023158"/>
    </source>
</evidence>
<dbReference type="GeneTree" id="ENSGT00940000158978"/>
<keyword evidence="10" id="KW-0479">Metal-binding</keyword>
<dbReference type="InterPro" id="IPR001611">
    <property type="entry name" value="Leu-rich_rpt"/>
</dbReference>
<dbReference type="InterPro" id="IPR005135">
    <property type="entry name" value="Endo/exonuclease/phosphatase"/>
</dbReference>
<feature type="region of interest" description="Disordered" evidence="20">
    <location>
        <begin position="238"/>
        <end position="262"/>
    </location>
</feature>
<dbReference type="Gene3D" id="3.80.10.10">
    <property type="entry name" value="Ribonuclease Inhibitor"/>
    <property type="match status" value="1"/>
</dbReference>
<dbReference type="PANTHER" id="PTHR12121:SF33">
    <property type="entry name" value="CCR4-NOT TRANSCRIPTION COMPLEX SUBUNIT 6"/>
    <property type="match status" value="1"/>
</dbReference>
<dbReference type="FunFam" id="3.60.10.10:FF:000002">
    <property type="entry name" value="CCR4-NOT transcription complex subunit 6 like"/>
    <property type="match status" value="1"/>
</dbReference>
<dbReference type="Pfam" id="PF03372">
    <property type="entry name" value="Exo_endo_phos"/>
    <property type="match status" value="1"/>
</dbReference>
<dbReference type="InterPro" id="IPR003591">
    <property type="entry name" value="Leu-rich_rpt_typical-subtyp"/>
</dbReference>
<evidence type="ECO:0000256" key="16">
    <source>
        <dbReference type="ARBA" id="ARBA00023015"/>
    </source>
</evidence>
<proteinExistence type="inferred from homology"/>
<dbReference type="GO" id="GO:0005829">
    <property type="term" value="C:cytosol"/>
    <property type="evidence" value="ECO:0007669"/>
    <property type="project" value="UniProtKB-ARBA"/>
</dbReference>
<dbReference type="GO" id="GO:0005634">
    <property type="term" value="C:nucleus"/>
    <property type="evidence" value="ECO:0007669"/>
    <property type="project" value="UniProtKB-SubCell"/>
</dbReference>
<keyword evidence="18" id="KW-0804">Transcription</keyword>
<reference evidence="22" key="2">
    <citation type="submission" date="2025-08" db="UniProtKB">
        <authorList>
            <consortium name="Ensembl"/>
        </authorList>
    </citation>
    <scope>IDENTIFICATION</scope>
</reference>
<dbReference type="SUPFAM" id="SSF56219">
    <property type="entry name" value="DNase I-like"/>
    <property type="match status" value="1"/>
</dbReference>
<evidence type="ECO:0000256" key="10">
    <source>
        <dbReference type="ARBA" id="ARBA00022723"/>
    </source>
</evidence>
<evidence type="ECO:0000256" key="1">
    <source>
        <dbReference type="ARBA" id="ARBA00001663"/>
    </source>
</evidence>
<keyword evidence="16" id="KW-0805">Transcription regulation</keyword>
<dbReference type="EC" id="3.1.13.4" evidence="6"/>
<organism evidence="22 23">
    <name type="scientific">Nothobranchius furzeri</name>
    <name type="common">Turquoise killifish</name>
    <dbReference type="NCBI Taxonomy" id="105023"/>
    <lineage>
        <taxon>Eukaryota</taxon>
        <taxon>Metazoa</taxon>
        <taxon>Chordata</taxon>
        <taxon>Craniata</taxon>
        <taxon>Vertebrata</taxon>
        <taxon>Euteleostomi</taxon>
        <taxon>Actinopterygii</taxon>
        <taxon>Neopterygii</taxon>
        <taxon>Teleostei</taxon>
        <taxon>Neoteleostei</taxon>
        <taxon>Acanthomorphata</taxon>
        <taxon>Ovalentaria</taxon>
        <taxon>Atherinomorphae</taxon>
        <taxon>Cyprinodontiformes</taxon>
        <taxon>Nothobranchiidae</taxon>
        <taxon>Nothobranchius</taxon>
    </lineage>
</organism>
<feature type="domain" description="Endonuclease/exonuclease/phosphatase" evidence="21">
    <location>
        <begin position="887"/>
        <end position="1225"/>
    </location>
</feature>
<feature type="compositionally biased region" description="Polar residues" evidence="20">
    <location>
        <begin position="363"/>
        <end position="373"/>
    </location>
</feature>
<evidence type="ECO:0000256" key="5">
    <source>
        <dbReference type="ARBA" id="ARBA00010774"/>
    </source>
</evidence>
<evidence type="ECO:0000313" key="23">
    <source>
        <dbReference type="Proteomes" id="UP000694548"/>
    </source>
</evidence>
<evidence type="ECO:0000256" key="3">
    <source>
        <dbReference type="ARBA" id="ARBA00004123"/>
    </source>
</evidence>
<evidence type="ECO:0000256" key="2">
    <source>
        <dbReference type="ARBA" id="ARBA00001946"/>
    </source>
</evidence>
<evidence type="ECO:0000256" key="6">
    <source>
        <dbReference type="ARBA" id="ARBA00012161"/>
    </source>
</evidence>
<dbReference type="PROSITE" id="PS51450">
    <property type="entry name" value="LRR"/>
    <property type="match status" value="2"/>
</dbReference>
<reference evidence="22" key="1">
    <citation type="submission" date="2014-08" db="EMBL/GenBank/DDBJ databases">
        <authorList>
            <person name="Senf B."/>
            <person name="Petzold A."/>
            <person name="Downie B.R."/>
            <person name="Koch P."/>
            <person name="Platzer M."/>
        </authorList>
    </citation>
    <scope>NUCLEOTIDE SEQUENCE [LARGE SCALE GENOMIC DNA]</scope>
    <source>
        <strain evidence="22">GRZ</strain>
    </source>
</reference>
<evidence type="ECO:0000256" key="13">
    <source>
        <dbReference type="ARBA" id="ARBA00022839"/>
    </source>
</evidence>
<feature type="region of interest" description="Disordered" evidence="20">
    <location>
        <begin position="298"/>
        <end position="384"/>
    </location>
</feature>
<keyword evidence="13" id="KW-0269">Exonuclease</keyword>
<dbReference type="InterPro" id="IPR050410">
    <property type="entry name" value="CCR4/nocturin_mRNA_transcr"/>
</dbReference>
<comment type="similarity">
    <text evidence="5">Belongs to the CCR4/nocturin family.</text>
</comment>
<name>A0A8C6NZD9_NOTFU</name>
<keyword evidence="19" id="KW-0539">Nucleus</keyword>
<dbReference type="Proteomes" id="UP000694548">
    <property type="component" value="Chromosome sgr01"/>
</dbReference>
<dbReference type="Ensembl" id="ENSNFUT00015037616.1">
    <property type="protein sequence ID" value="ENSNFUP00015036021.1"/>
    <property type="gene ID" value="ENSNFUG00015017447.1"/>
</dbReference>
<evidence type="ECO:0000259" key="21">
    <source>
        <dbReference type="Pfam" id="PF03372"/>
    </source>
</evidence>
<evidence type="ECO:0000256" key="9">
    <source>
        <dbReference type="ARBA" id="ARBA00022722"/>
    </source>
</evidence>
<evidence type="ECO:0000256" key="19">
    <source>
        <dbReference type="ARBA" id="ARBA00023242"/>
    </source>
</evidence>
<dbReference type="SMART" id="SM00369">
    <property type="entry name" value="LRR_TYP"/>
    <property type="match status" value="3"/>
</dbReference>
<dbReference type="PANTHER" id="PTHR12121">
    <property type="entry name" value="CARBON CATABOLITE REPRESSOR PROTEIN 4"/>
    <property type="match status" value="1"/>
</dbReference>
<accession>A0A8C6NZD9</accession>
<evidence type="ECO:0000256" key="11">
    <source>
        <dbReference type="ARBA" id="ARBA00022737"/>
    </source>
</evidence>
<comment type="subcellular location">
    <subcellularLocation>
        <location evidence="4">Cytoplasm</location>
    </subcellularLocation>
    <subcellularLocation>
        <location evidence="3">Nucleus</location>
    </subcellularLocation>
</comment>
<comment type="catalytic activity">
    <reaction evidence="1">
        <text>Exonucleolytic cleavage of poly(A) to 5'-AMP.</text>
        <dbReference type="EC" id="3.1.13.4"/>
    </reaction>
</comment>
<dbReference type="FunFam" id="3.80.10.10:FF:000008">
    <property type="entry name" value="CCR4-NOT transcription complex subunit 6 like"/>
    <property type="match status" value="1"/>
</dbReference>
<keyword evidence="11" id="KW-0677">Repeat</keyword>
<keyword evidence="23" id="KW-1185">Reference proteome</keyword>